<sequence>MELLIPAFIAGLLTFLAPCTLPLVPGYLAFISGVQGEETKRGRIFANGVAFIVGFSAVFILLGVIAGIFGSAFAPYQVWISRGAGIMIILFGFFMLGILELPFLNTEKRFSPPAIFRRGSLRGSFVFGSAFSLGWTPCVGPVLGSILLLASSTTTAMQGALLLGTFALGLTVPFLFVAAGVERAQSYITRLSPYLRAISIFGGIFLIVLGVLVLTNNISVFLSWSYHILEFIGYDRLIEYL</sequence>
<evidence type="ECO:0000313" key="9">
    <source>
        <dbReference type="Proteomes" id="UP000230391"/>
    </source>
</evidence>
<comment type="subcellular location">
    <subcellularLocation>
        <location evidence="1">Membrane</location>
        <topology evidence="1">Multi-pass membrane protein</topology>
    </subcellularLocation>
</comment>
<feature type="transmembrane region" description="Helical" evidence="6">
    <location>
        <begin position="193"/>
        <end position="214"/>
    </location>
</feature>
<evidence type="ECO:0000256" key="4">
    <source>
        <dbReference type="ARBA" id="ARBA00022989"/>
    </source>
</evidence>
<proteinExistence type="inferred from homology"/>
<keyword evidence="4 6" id="KW-1133">Transmembrane helix</keyword>
<keyword evidence="5 6" id="KW-0472">Membrane</keyword>
<evidence type="ECO:0000256" key="5">
    <source>
        <dbReference type="ARBA" id="ARBA00023136"/>
    </source>
</evidence>
<name>A0A2M8FFK7_9BACT</name>
<gene>
    <name evidence="8" type="ORF">CO026_00580</name>
</gene>
<dbReference type="GO" id="GO:0016020">
    <property type="term" value="C:membrane"/>
    <property type="evidence" value="ECO:0007669"/>
    <property type="project" value="UniProtKB-SubCell"/>
</dbReference>
<evidence type="ECO:0000259" key="7">
    <source>
        <dbReference type="Pfam" id="PF02683"/>
    </source>
</evidence>
<comment type="caution">
    <text evidence="8">The sequence shown here is derived from an EMBL/GenBank/DDBJ whole genome shotgun (WGS) entry which is preliminary data.</text>
</comment>
<evidence type="ECO:0000256" key="2">
    <source>
        <dbReference type="ARBA" id="ARBA00006143"/>
    </source>
</evidence>
<evidence type="ECO:0000256" key="1">
    <source>
        <dbReference type="ARBA" id="ARBA00004141"/>
    </source>
</evidence>
<feature type="domain" description="Cytochrome C biogenesis protein transmembrane" evidence="7">
    <location>
        <begin position="5"/>
        <end position="214"/>
    </location>
</feature>
<dbReference type="Proteomes" id="UP000230391">
    <property type="component" value="Unassembled WGS sequence"/>
</dbReference>
<evidence type="ECO:0000256" key="3">
    <source>
        <dbReference type="ARBA" id="ARBA00022692"/>
    </source>
</evidence>
<dbReference type="EMBL" id="PFRD01000030">
    <property type="protein sequence ID" value="PJC56385.1"/>
    <property type="molecule type" value="Genomic_DNA"/>
</dbReference>
<evidence type="ECO:0000313" key="8">
    <source>
        <dbReference type="EMBL" id="PJC56385.1"/>
    </source>
</evidence>
<reference evidence="9" key="1">
    <citation type="submission" date="2017-09" db="EMBL/GenBank/DDBJ databases">
        <title>Depth-based differentiation of microbial function through sediment-hosted aquifers and enrichment of novel symbionts in the deep terrestrial subsurface.</title>
        <authorList>
            <person name="Probst A.J."/>
            <person name="Ladd B."/>
            <person name="Jarett J.K."/>
            <person name="Geller-Mcgrath D.E."/>
            <person name="Sieber C.M.K."/>
            <person name="Emerson J.B."/>
            <person name="Anantharaman K."/>
            <person name="Thomas B.C."/>
            <person name="Malmstrom R."/>
            <person name="Stieglmeier M."/>
            <person name="Klingl A."/>
            <person name="Woyke T."/>
            <person name="Ryan C.M."/>
            <person name="Banfield J.F."/>
        </authorList>
    </citation>
    <scope>NUCLEOTIDE SEQUENCE [LARGE SCALE GENOMIC DNA]</scope>
</reference>
<dbReference type="PANTHER" id="PTHR31272">
    <property type="entry name" value="CYTOCHROME C-TYPE BIOGENESIS PROTEIN HI_1454-RELATED"/>
    <property type="match status" value="1"/>
</dbReference>
<dbReference type="PANTHER" id="PTHR31272:SF4">
    <property type="entry name" value="CYTOCHROME C-TYPE BIOGENESIS PROTEIN HI_1454-RELATED"/>
    <property type="match status" value="1"/>
</dbReference>
<comment type="similarity">
    <text evidence="2">Belongs to the DsbD family.</text>
</comment>
<dbReference type="AlphaFoldDB" id="A0A2M8FFK7"/>
<feature type="transmembrane region" description="Helical" evidence="6">
    <location>
        <begin position="44"/>
        <end position="73"/>
    </location>
</feature>
<feature type="transmembrane region" description="Helical" evidence="6">
    <location>
        <begin position="79"/>
        <end position="104"/>
    </location>
</feature>
<accession>A0A2M8FFK7</accession>
<feature type="transmembrane region" description="Helical" evidence="6">
    <location>
        <begin position="156"/>
        <end position="181"/>
    </location>
</feature>
<feature type="transmembrane region" description="Helical" evidence="6">
    <location>
        <begin position="125"/>
        <end position="150"/>
    </location>
</feature>
<dbReference type="InterPro" id="IPR051790">
    <property type="entry name" value="Cytochrome_c-biogenesis_DsbD"/>
</dbReference>
<protein>
    <submittedName>
        <fullName evidence="8">Cytochrome C biogenesis protein</fullName>
    </submittedName>
</protein>
<dbReference type="GO" id="GO:0017004">
    <property type="term" value="P:cytochrome complex assembly"/>
    <property type="evidence" value="ECO:0007669"/>
    <property type="project" value="InterPro"/>
</dbReference>
<keyword evidence="3 6" id="KW-0812">Transmembrane</keyword>
<feature type="transmembrane region" description="Helical" evidence="6">
    <location>
        <begin position="6"/>
        <end position="32"/>
    </location>
</feature>
<evidence type="ECO:0000256" key="6">
    <source>
        <dbReference type="SAM" id="Phobius"/>
    </source>
</evidence>
<dbReference type="InterPro" id="IPR003834">
    <property type="entry name" value="Cyt_c_assmbl_TM_dom"/>
</dbReference>
<organism evidence="8 9">
    <name type="scientific">Candidatus Kaiserbacteria bacterium CG_4_9_14_0_2_um_filter_41_32</name>
    <dbReference type="NCBI Taxonomy" id="1974601"/>
    <lineage>
        <taxon>Bacteria</taxon>
        <taxon>Candidatus Kaiseribacteriota</taxon>
    </lineage>
</organism>
<dbReference type="Pfam" id="PF02683">
    <property type="entry name" value="DsbD_TM"/>
    <property type="match status" value="1"/>
</dbReference>